<keyword evidence="2" id="KW-1185">Reference proteome</keyword>
<dbReference type="WBParaSite" id="PSU_v2.g2689.t1">
    <property type="protein sequence ID" value="PSU_v2.g2689.t1"/>
    <property type="gene ID" value="PSU_v2.g2689"/>
</dbReference>
<proteinExistence type="predicted"/>
<feature type="compositionally biased region" description="Basic and acidic residues" evidence="1">
    <location>
        <begin position="103"/>
        <end position="112"/>
    </location>
</feature>
<reference evidence="3" key="1">
    <citation type="submission" date="2022-11" db="UniProtKB">
        <authorList>
            <consortium name="WormBaseParasite"/>
        </authorList>
    </citation>
    <scope>IDENTIFICATION</scope>
</reference>
<accession>A0A914YPC5</accession>
<dbReference type="Proteomes" id="UP000887577">
    <property type="component" value="Unplaced"/>
</dbReference>
<organism evidence="2 3">
    <name type="scientific">Panagrolaimus superbus</name>
    <dbReference type="NCBI Taxonomy" id="310955"/>
    <lineage>
        <taxon>Eukaryota</taxon>
        <taxon>Metazoa</taxon>
        <taxon>Ecdysozoa</taxon>
        <taxon>Nematoda</taxon>
        <taxon>Chromadorea</taxon>
        <taxon>Rhabditida</taxon>
        <taxon>Tylenchina</taxon>
        <taxon>Panagrolaimomorpha</taxon>
        <taxon>Panagrolaimoidea</taxon>
        <taxon>Panagrolaimidae</taxon>
        <taxon>Panagrolaimus</taxon>
    </lineage>
</organism>
<dbReference type="AlphaFoldDB" id="A0A914YPC5"/>
<feature type="region of interest" description="Disordered" evidence="1">
    <location>
        <begin position="93"/>
        <end position="112"/>
    </location>
</feature>
<evidence type="ECO:0000313" key="2">
    <source>
        <dbReference type="Proteomes" id="UP000887577"/>
    </source>
</evidence>
<evidence type="ECO:0000313" key="3">
    <source>
        <dbReference type="WBParaSite" id="PSU_v2.g2689.t1"/>
    </source>
</evidence>
<protein>
    <submittedName>
        <fullName evidence="3">Uncharacterized protein</fullName>
    </submittedName>
</protein>
<evidence type="ECO:0000256" key="1">
    <source>
        <dbReference type="SAM" id="MobiDB-lite"/>
    </source>
</evidence>
<name>A0A914YPC5_9BILA</name>
<sequence length="112" mass="12207">MDASPYSAAAIVTNQATTTPAAVENNGKLSKVYPNSLFRLVTPRRLITLSTCKDCGDRIFKTQKTGGIVYDPFTDEVILTIKLCSMCVADNQSSSFSQVKLAPKKDKETNNL</sequence>